<evidence type="ECO:0000256" key="4">
    <source>
        <dbReference type="SAM" id="MobiDB-lite"/>
    </source>
</evidence>
<dbReference type="Gene3D" id="2.60.40.10">
    <property type="entry name" value="Immunoglobulins"/>
    <property type="match status" value="1"/>
</dbReference>
<organism evidence="8 9">
    <name type="scientific">Flavobacterium caeni</name>
    <dbReference type="NCBI Taxonomy" id="490189"/>
    <lineage>
        <taxon>Bacteria</taxon>
        <taxon>Pseudomonadati</taxon>
        <taxon>Bacteroidota</taxon>
        <taxon>Flavobacteriia</taxon>
        <taxon>Flavobacteriales</taxon>
        <taxon>Flavobacteriaceae</taxon>
        <taxon>Flavobacterium</taxon>
    </lineage>
</organism>
<dbReference type="CDD" id="cd00063">
    <property type="entry name" value="FN3"/>
    <property type="match status" value="1"/>
</dbReference>
<evidence type="ECO:0000256" key="3">
    <source>
        <dbReference type="ARBA" id="ARBA00022801"/>
    </source>
</evidence>
<feature type="region of interest" description="Disordered" evidence="4">
    <location>
        <begin position="454"/>
        <end position="479"/>
    </location>
</feature>
<dbReference type="SUPFAM" id="SSF55486">
    <property type="entry name" value="Metalloproteases ('zincins'), catalytic domain"/>
    <property type="match status" value="1"/>
</dbReference>
<dbReference type="InterPro" id="IPR024079">
    <property type="entry name" value="MetalloPept_cat_dom_sf"/>
</dbReference>
<dbReference type="SUPFAM" id="SSF49785">
    <property type="entry name" value="Galactose-binding domain-like"/>
    <property type="match status" value="1"/>
</dbReference>
<dbReference type="Proteomes" id="UP000199354">
    <property type="component" value="Unassembled WGS sequence"/>
</dbReference>
<accession>A0A1G5JS19</accession>
<evidence type="ECO:0000259" key="7">
    <source>
        <dbReference type="PROSITE" id="PS51829"/>
    </source>
</evidence>
<evidence type="ECO:0000259" key="6">
    <source>
        <dbReference type="PROSITE" id="PS50853"/>
    </source>
</evidence>
<dbReference type="Gene3D" id="2.60.120.260">
    <property type="entry name" value="Galactose-binding domain-like"/>
    <property type="match status" value="1"/>
</dbReference>
<feature type="compositionally biased region" description="Polar residues" evidence="4">
    <location>
        <begin position="454"/>
        <end position="470"/>
    </location>
</feature>
<gene>
    <name evidence="8" type="ORF">SAMN02927903_02857</name>
</gene>
<dbReference type="InterPro" id="IPR036116">
    <property type="entry name" value="FN3_sf"/>
</dbReference>
<dbReference type="SUPFAM" id="SSF49265">
    <property type="entry name" value="Fibronectin type III"/>
    <property type="match status" value="1"/>
</dbReference>
<name>A0A1G5JS19_9FLAO</name>
<dbReference type="GO" id="GO:0008237">
    <property type="term" value="F:metallopeptidase activity"/>
    <property type="evidence" value="ECO:0007669"/>
    <property type="project" value="InterPro"/>
</dbReference>
<dbReference type="OrthoDB" id="9792152at2"/>
<dbReference type="STRING" id="490189.SAMN02927903_02857"/>
<dbReference type="Gene3D" id="3.40.390.10">
    <property type="entry name" value="Collagenase (Catalytic Domain)"/>
    <property type="match status" value="1"/>
</dbReference>
<protein>
    <submittedName>
        <fullName evidence="8">Por secretion system C-terminal sorting domain-containing protein</fullName>
    </submittedName>
</protein>
<evidence type="ECO:0000313" key="8">
    <source>
        <dbReference type="EMBL" id="SCY91193.1"/>
    </source>
</evidence>
<dbReference type="Pfam" id="PF18962">
    <property type="entry name" value="Por_Secre_tail"/>
    <property type="match status" value="1"/>
</dbReference>
<keyword evidence="2 5" id="KW-0732">Signal</keyword>
<dbReference type="InterPro" id="IPR013783">
    <property type="entry name" value="Ig-like_fold"/>
</dbReference>
<feature type="signal peptide" evidence="5">
    <location>
        <begin position="1"/>
        <end position="18"/>
    </location>
</feature>
<dbReference type="Pfam" id="PF01483">
    <property type="entry name" value="P_proprotein"/>
    <property type="match status" value="1"/>
</dbReference>
<dbReference type="RefSeq" id="WP_091145602.1">
    <property type="nucleotide sequence ID" value="NZ_FMVF01000016.1"/>
</dbReference>
<evidence type="ECO:0000256" key="2">
    <source>
        <dbReference type="ARBA" id="ARBA00022729"/>
    </source>
</evidence>
<feature type="domain" description="P/Homo B" evidence="7">
    <location>
        <begin position="839"/>
        <end position="995"/>
    </location>
</feature>
<keyword evidence="3" id="KW-0378">Hydrolase</keyword>
<proteinExistence type="predicted"/>
<dbReference type="InterPro" id="IPR008979">
    <property type="entry name" value="Galactose-bd-like_sf"/>
</dbReference>
<dbReference type="NCBIfam" id="TIGR04183">
    <property type="entry name" value="Por_Secre_tail"/>
    <property type="match status" value="1"/>
</dbReference>
<feature type="domain" description="Fibronectin type-III" evidence="6">
    <location>
        <begin position="757"/>
        <end position="846"/>
    </location>
</feature>
<keyword evidence="1" id="KW-0645">Protease</keyword>
<sequence>MKKSLLMALAFCATSGWAQTNRAWTAVSNTNVKPSKTVQRQSFPADFTLMRLAPQTLRAVLQTAPQRNVSVHQSGVIISLPNVQGQTERFEMLEASNFVPEFQAQHPEIRAYVGKGIDDKNATVRLSVDPSGIQGMVFRTDKRNEFIEPYAEGGDIYAVYNASRNKGSLPFTCSTEDVSIAKSLEDHGDENRSNSGELLTFRLALSCNAEYTNYFGGVAQALAAMNATMTRVNGVFEMDMAIHMNMIDNTDLIFTNPSTDPYTTIGQWNSQLQNLLNDEVGNANYDIGHMFGSTGGGGSAGCIGCVCVNGQKGSAKTSPADGVPMGDTFDIDYVAHEMGHQFGANHTFSHGVEGTGVNVEPGSGSTIMGYAGITNWDIANHSDAYFVYASIKQVQDNMVGKTCPVRTPLANTAPTVDAGADYIIPISTPYVLTGSATDAQGDTLLYCWEQNDSATSQTGGSSPASPTKTGGPNWRSYDPTLSPSRYMPPLARVVNNQLTSTFGSVTTEAISSVARECNFVLTVRDRDLEVGQTASDFMKVTTVAAAGPFIVNTPNTNISVMAATNYDVTWNVAGTTGNGVNAATVDIFLSTDGGFTYPYELANNVPNDGTQAVVFPDVPGTTNRVMVKGHNHIFYDISNTNFTITTAVSTFVISAPGGTDTQTSCQGGQAVYTILYDTINGFDDPTTFSLSGQPAGTTVSFSQNPVTTPGQVTLTVSNTNAAPAGAYTMTLTGTSGSEVKTLTLYYDLFATTFPASVLTTPANGATTQPTTLTLEWDANANASSYDIQVATDAGFTTGLIEGTTDTNSYQVTGLATGTTYYWRILPKNASCSGELSAAFSFQTGMTSCDDWESTDVPVTISASGAPTVNSTLVIPAGEGADIESLTVTVDITHTWVRDLTVTLISPAGSEARLVNRPCTNAALNNIQATFDDEGIVLICANNPAVGGTIIPFDALSAFVGENTEGTWTLRVADQANQDGGAINSWSINVCSTQELGVAQSEFTDFALYPNPNNGAFDVRFTPNSDDVKINVHDMRGRQIFNQAYRAGGMFQETIQLRNASSGIYMVTVENGSSRVVKKIVIE</sequence>
<dbReference type="InterPro" id="IPR002884">
    <property type="entry name" value="P_dom"/>
</dbReference>
<evidence type="ECO:0000256" key="1">
    <source>
        <dbReference type="ARBA" id="ARBA00022670"/>
    </source>
</evidence>
<reference evidence="8 9" key="1">
    <citation type="submission" date="2016-10" db="EMBL/GenBank/DDBJ databases">
        <authorList>
            <person name="de Groot N.N."/>
        </authorList>
    </citation>
    <scope>NUCLEOTIDE SEQUENCE [LARGE SCALE GENOMIC DNA]</scope>
    <source>
        <strain evidence="8 9">CGMCC 1.7031</strain>
    </source>
</reference>
<evidence type="ECO:0000256" key="5">
    <source>
        <dbReference type="SAM" id="SignalP"/>
    </source>
</evidence>
<feature type="chain" id="PRO_5011780624" evidence="5">
    <location>
        <begin position="19"/>
        <end position="1082"/>
    </location>
</feature>
<dbReference type="AlphaFoldDB" id="A0A1G5JS19"/>
<dbReference type="EMBL" id="FMVF01000016">
    <property type="protein sequence ID" value="SCY91193.1"/>
    <property type="molecule type" value="Genomic_DNA"/>
</dbReference>
<dbReference type="PROSITE" id="PS51829">
    <property type="entry name" value="P_HOMO_B"/>
    <property type="match status" value="1"/>
</dbReference>
<keyword evidence="9" id="KW-1185">Reference proteome</keyword>
<dbReference type="GO" id="GO:0004252">
    <property type="term" value="F:serine-type endopeptidase activity"/>
    <property type="evidence" value="ECO:0007669"/>
    <property type="project" value="InterPro"/>
</dbReference>
<dbReference type="Pfam" id="PF13583">
    <property type="entry name" value="Reprolysin_4"/>
    <property type="match status" value="1"/>
</dbReference>
<dbReference type="InterPro" id="IPR026444">
    <property type="entry name" value="Secre_tail"/>
</dbReference>
<evidence type="ECO:0000313" key="9">
    <source>
        <dbReference type="Proteomes" id="UP000199354"/>
    </source>
</evidence>
<dbReference type="PROSITE" id="PS50853">
    <property type="entry name" value="FN3"/>
    <property type="match status" value="1"/>
</dbReference>
<dbReference type="GO" id="GO:0006508">
    <property type="term" value="P:proteolysis"/>
    <property type="evidence" value="ECO:0007669"/>
    <property type="project" value="UniProtKB-KW"/>
</dbReference>
<dbReference type="InterPro" id="IPR003961">
    <property type="entry name" value="FN3_dom"/>
</dbReference>